<evidence type="ECO:0000313" key="2">
    <source>
        <dbReference type="Proteomes" id="UP000654123"/>
    </source>
</evidence>
<accession>A0A918ELI4</accession>
<keyword evidence="2" id="KW-1185">Reference proteome</keyword>
<organism evidence="1 2">
    <name type="scientific">Streptomyces roseolilacinus</name>
    <dbReference type="NCBI Taxonomy" id="66904"/>
    <lineage>
        <taxon>Bacteria</taxon>
        <taxon>Bacillati</taxon>
        <taxon>Actinomycetota</taxon>
        <taxon>Actinomycetes</taxon>
        <taxon>Kitasatosporales</taxon>
        <taxon>Streptomycetaceae</taxon>
        <taxon>Streptomyces</taxon>
    </lineage>
</organism>
<dbReference type="Proteomes" id="UP000654123">
    <property type="component" value="Unassembled WGS sequence"/>
</dbReference>
<dbReference type="AlphaFoldDB" id="A0A918ELI4"/>
<sequence length="85" mass="9160">MPTAAGLRQNRVLPGIRVTVRLFVPSAAIGTVAAFGVAQETNLARDISDEVLMFDSGRVIESGSPERIFSGPHHERTREFLGAVL</sequence>
<name>A0A918ELI4_9ACTN</name>
<proteinExistence type="predicted"/>
<comment type="caution">
    <text evidence="1">The sequence shown here is derived from an EMBL/GenBank/DDBJ whole genome shotgun (WGS) entry which is preliminary data.</text>
</comment>
<reference evidence="1" key="2">
    <citation type="submission" date="2020-09" db="EMBL/GenBank/DDBJ databases">
        <authorList>
            <person name="Sun Q."/>
            <person name="Ohkuma M."/>
        </authorList>
    </citation>
    <scope>NUCLEOTIDE SEQUENCE</scope>
    <source>
        <strain evidence="1">JCM 4335</strain>
    </source>
</reference>
<dbReference type="EMBL" id="BMSV01000009">
    <property type="protein sequence ID" value="GGQ21888.1"/>
    <property type="molecule type" value="Genomic_DNA"/>
</dbReference>
<evidence type="ECO:0000313" key="1">
    <source>
        <dbReference type="EMBL" id="GGQ21888.1"/>
    </source>
</evidence>
<reference evidence="1" key="1">
    <citation type="journal article" date="2014" name="Int. J. Syst. Evol. Microbiol.">
        <title>Complete genome sequence of Corynebacterium casei LMG S-19264T (=DSM 44701T), isolated from a smear-ripened cheese.</title>
        <authorList>
            <consortium name="US DOE Joint Genome Institute (JGI-PGF)"/>
            <person name="Walter F."/>
            <person name="Albersmeier A."/>
            <person name="Kalinowski J."/>
            <person name="Ruckert C."/>
        </authorList>
    </citation>
    <scope>NUCLEOTIDE SEQUENCE</scope>
    <source>
        <strain evidence="1">JCM 4335</strain>
    </source>
</reference>
<protein>
    <recommendedName>
        <fullName evidence="3">ABC transporter ATP-binding protein</fullName>
    </recommendedName>
</protein>
<dbReference type="Gene3D" id="3.40.50.300">
    <property type="entry name" value="P-loop containing nucleotide triphosphate hydrolases"/>
    <property type="match status" value="1"/>
</dbReference>
<gene>
    <name evidence="1" type="ORF">GCM10010249_45820</name>
</gene>
<dbReference type="InterPro" id="IPR027417">
    <property type="entry name" value="P-loop_NTPase"/>
</dbReference>
<evidence type="ECO:0008006" key="3">
    <source>
        <dbReference type="Google" id="ProtNLM"/>
    </source>
</evidence>
<dbReference type="SUPFAM" id="SSF53795">
    <property type="entry name" value="PEP carboxykinase-like"/>
    <property type="match status" value="1"/>
</dbReference>